<gene>
    <name evidence="1" type="ORF">DLNHIDIE_02171</name>
</gene>
<protein>
    <submittedName>
        <fullName evidence="1">Uncharacterized protein</fullName>
    </submittedName>
</protein>
<proteinExistence type="predicted"/>
<dbReference type="AlphaFoldDB" id="A0A543Q7J0"/>
<organism evidence="1 2">
    <name type="scientific">Acidithiobacillus thiooxidans ATCC 19377</name>
    <dbReference type="NCBI Taxonomy" id="637390"/>
    <lineage>
        <taxon>Bacteria</taxon>
        <taxon>Pseudomonadati</taxon>
        <taxon>Pseudomonadota</taxon>
        <taxon>Acidithiobacillia</taxon>
        <taxon>Acidithiobacillales</taxon>
        <taxon>Acidithiobacillaceae</taxon>
        <taxon>Acidithiobacillus</taxon>
    </lineage>
</organism>
<accession>A0A543Q7J0</accession>
<dbReference type="EMBL" id="SZUV01000001">
    <property type="protein sequence ID" value="TQN52283.1"/>
    <property type="molecule type" value="Genomic_DNA"/>
</dbReference>
<evidence type="ECO:0000313" key="1">
    <source>
        <dbReference type="EMBL" id="TQN52283.1"/>
    </source>
</evidence>
<name>A0A543Q7J0_ACITH</name>
<sequence>MRNMRRKLADYCRAWREFLKDTFRGYEHWPDGEARYKKRWERLDAVLADFQRAPTNFDSRFEVGTHEAAGFAVFISVPDIVTSCSRISLSDNSP</sequence>
<comment type="caution">
    <text evidence="1">The sequence shown here is derived from an EMBL/GenBank/DDBJ whole genome shotgun (WGS) entry which is preliminary data.</text>
</comment>
<evidence type="ECO:0000313" key="2">
    <source>
        <dbReference type="Proteomes" id="UP000315403"/>
    </source>
</evidence>
<dbReference type="RefSeq" id="WP_010640155.1">
    <property type="nucleotide sequence ID" value="NZ_SZUV01000001.1"/>
</dbReference>
<reference evidence="1 2" key="1">
    <citation type="submission" date="2019-03" db="EMBL/GenBank/DDBJ databases">
        <title>New insights into Acidothiobacillus thiooxidans sulfur metabolism through coupled gene expression, solution geochemistry, microscopy and spectroscopy analyses.</title>
        <authorList>
            <person name="Camacho D."/>
            <person name="Frazao R."/>
            <person name="Fouillen A."/>
            <person name="Nanci A."/>
            <person name="Lang B.F."/>
            <person name="Apte S.C."/>
            <person name="Baron C."/>
            <person name="Warren L.A."/>
        </authorList>
    </citation>
    <scope>NUCLEOTIDE SEQUENCE [LARGE SCALE GENOMIC DNA]</scope>
    <source>
        <strain evidence="1 2">ATCC 19377</strain>
    </source>
</reference>
<dbReference type="Proteomes" id="UP000315403">
    <property type="component" value="Unassembled WGS sequence"/>
</dbReference>